<reference evidence="10" key="1">
    <citation type="journal article" date="2022" name="G3 (Bethesda)">
        <title>High quality genome of the basidiomycete yeast Dioszegia hungarica PDD-24b-2 isolated from cloud water.</title>
        <authorList>
            <person name="Jarrige D."/>
            <person name="Haridas S."/>
            <person name="Bleykasten-Grosshans C."/>
            <person name="Joly M."/>
            <person name="Nadalig T."/>
            <person name="Sancelme M."/>
            <person name="Vuilleumier S."/>
            <person name="Grigoriev I.V."/>
            <person name="Amato P."/>
            <person name="Bringel F."/>
        </authorList>
    </citation>
    <scope>NUCLEOTIDE SEQUENCE</scope>
    <source>
        <strain evidence="10">PDD-24b-2</strain>
    </source>
</reference>
<keyword evidence="4 8" id="KW-0812">Transmembrane</keyword>
<dbReference type="FunFam" id="1.20.1250.20:FF:000171">
    <property type="entry name" value="MFS general substrate transporter"/>
    <property type="match status" value="1"/>
</dbReference>
<evidence type="ECO:0000313" key="10">
    <source>
        <dbReference type="EMBL" id="KAI9633859.1"/>
    </source>
</evidence>
<organism evidence="10 11">
    <name type="scientific">Dioszegia hungarica</name>
    <dbReference type="NCBI Taxonomy" id="4972"/>
    <lineage>
        <taxon>Eukaryota</taxon>
        <taxon>Fungi</taxon>
        <taxon>Dikarya</taxon>
        <taxon>Basidiomycota</taxon>
        <taxon>Agaricomycotina</taxon>
        <taxon>Tremellomycetes</taxon>
        <taxon>Tremellales</taxon>
        <taxon>Bulleribasidiaceae</taxon>
        <taxon>Dioszegia</taxon>
    </lineage>
</organism>
<evidence type="ECO:0000259" key="9">
    <source>
        <dbReference type="PROSITE" id="PS50850"/>
    </source>
</evidence>
<evidence type="ECO:0000256" key="7">
    <source>
        <dbReference type="SAM" id="MobiDB-lite"/>
    </source>
</evidence>
<protein>
    <submittedName>
        <fullName evidence="10">MFS general substrate transporter</fullName>
    </submittedName>
</protein>
<name>A0AA38H723_9TREE</name>
<dbReference type="Gene3D" id="1.20.1250.20">
    <property type="entry name" value="MFS general substrate transporter like domains"/>
    <property type="match status" value="1"/>
</dbReference>
<dbReference type="InterPro" id="IPR020846">
    <property type="entry name" value="MFS_dom"/>
</dbReference>
<dbReference type="PANTHER" id="PTHR23511:SF5">
    <property type="entry name" value="MAJOR FACILITATOR-TYPE TRANSPORTER HXNZ-RELATED"/>
    <property type="match status" value="1"/>
</dbReference>
<feature type="transmembrane region" description="Helical" evidence="8">
    <location>
        <begin position="446"/>
        <end position="470"/>
    </location>
</feature>
<evidence type="ECO:0000256" key="5">
    <source>
        <dbReference type="ARBA" id="ARBA00022989"/>
    </source>
</evidence>
<feature type="transmembrane region" description="Helical" evidence="8">
    <location>
        <begin position="354"/>
        <end position="376"/>
    </location>
</feature>
<feature type="transmembrane region" description="Helical" evidence="8">
    <location>
        <begin position="101"/>
        <end position="119"/>
    </location>
</feature>
<sequence>MSDDHKTDLQEKPTSLVPRQQDDSESLRSEMYTQAKREGVKPAFLAKVHLINEAIAETGMGRYQWELFFTSGFGWMADNLWLQSIAIVMPAVANEFKPYPYVRLSTLALYAGMIVGATFWGMSCDVIGRRLAFNSTLFLSAIFGIAVGASPDYVTFNVLIALLGFAAGGNLPVDGTMFLEFIPGSKQYLLTFLSVWWAIGQAVGSLISWGFLANYGCQTPAAGTFCSKESNMGWRYTYYTLGAFILFLWVVRFFVFPVHESPKFLASIGRDDEAVEVIHKVAKRNGITINLTADDLRRAAAPYLSKEETAAIADADQSTKMTTLELIKHSFSQWSFVHITALFSTPRLAYSSSLIIFCYAALGLGYPLFNGFLGGYLATKNASLGVMDLDATYAAYTYQAACGIPGSLAAALLVNWSRGGRKFAMAFFTVVSGVVLFGLTQSKTTIQVNALISIASFFQNAFYGCLYGYAPEVFPAPHRGTGDALVSAASRITGIFAPVIAVYSPAANSPEAPVFAAASIFVVTGLVMLLLPIETYGKTAI</sequence>
<dbReference type="AlphaFoldDB" id="A0AA38H723"/>
<comment type="similarity">
    <text evidence="2">Belongs to the major facilitator superfamily.</text>
</comment>
<dbReference type="Proteomes" id="UP001164286">
    <property type="component" value="Unassembled WGS sequence"/>
</dbReference>
<gene>
    <name evidence="10" type="ORF">MKK02DRAFT_17205</name>
</gene>
<dbReference type="InterPro" id="IPR011701">
    <property type="entry name" value="MFS"/>
</dbReference>
<feature type="transmembrane region" description="Helical" evidence="8">
    <location>
        <begin position="194"/>
        <end position="216"/>
    </location>
</feature>
<feature type="transmembrane region" description="Helical" evidence="8">
    <location>
        <begin position="155"/>
        <end position="173"/>
    </location>
</feature>
<dbReference type="PROSITE" id="PS50850">
    <property type="entry name" value="MFS"/>
    <property type="match status" value="1"/>
</dbReference>
<feature type="transmembrane region" description="Helical" evidence="8">
    <location>
        <begin position="396"/>
        <end position="416"/>
    </location>
</feature>
<keyword evidence="11" id="KW-1185">Reference proteome</keyword>
<dbReference type="InterPro" id="IPR036259">
    <property type="entry name" value="MFS_trans_sf"/>
</dbReference>
<feature type="domain" description="Major facilitator superfamily (MFS) profile" evidence="9">
    <location>
        <begin position="67"/>
        <end position="536"/>
    </location>
</feature>
<feature type="region of interest" description="Disordered" evidence="7">
    <location>
        <begin position="1"/>
        <end position="28"/>
    </location>
</feature>
<feature type="transmembrane region" description="Helical" evidence="8">
    <location>
        <begin position="236"/>
        <end position="255"/>
    </location>
</feature>
<dbReference type="RefSeq" id="XP_052943636.1">
    <property type="nucleotide sequence ID" value="XM_053085756.1"/>
</dbReference>
<dbReference type="Pfam" id="PF07690">
    <property type="entry name" value="MFS_1"/>
    <property type="match status" value="1"/>
</dbReference>
<proteinExistence type="inferred from homology"/>
<evidence type="ECO:0000256" key="1">
    <source>
        <dbReference type="ARBA" id="ARBA00004141"/>
    </source>
</evidence>
<keyword evidence="3" id="KW-0813">Transport</keyword>
<dbReference type="GeneID" id="77724957"/>
<feature type="transmembrane region" description="Helical" evidence="8">
    <location>
        <begin position="67"/>
        <end position="89"/>
    </location>
</feature>
<comment type="subcellular location">
    <subcellularLocation>
        <location evidence="1">Membrane</location>
        <topology evidence="1">Multi-pass membrane protein</topology>
    </subcellularLocation>
</comment>
<dbReference type="EMBL" id="JAKWFO010000008">
    <property type="protein sequence ID" value="KAI9633859.1"/>
    <property type="molecule type" value="Genomic_DNA"/>
</dbReference>
<feature type="transmembrane region" description="Helical" evidence="8">
    <location>
        <begin position="423"/>
        <end position="440"/>
    </location>
</feature>
<feature type="transmembrane region" description="Helical" evidence="8">
    <location>
        <begin position="131"/>
        <end position="149"/>
    </location>
</feature>
<dbReference type="PANTHER" id="PTHR23511">
    <property type="entry name" value="SYNAPTIC VESICLE GLYCOPROTEIN 2"/>
    <property type="match status" value="1"/>
</dbReference>
<evidence type="ECO:0000256" key="4">
    <source>
        <dbReference type="ARBA" id="ARBA00022692"/>
    </source>
</evidence>
<feature type="transmembrane region" description="Helical" evidence="8">
    <location>
        <begin position="482"/>
        <end position="506"/>
    </location>
</feature>
<evidence type="ECO:0000256" key="3">
    <source>
        <dbReference type="ARBA" id="ARBA00022448"/>
    </source>
</evidence>
<comment type="caution">
    <text evidence="10">The sequence shown here is derived from an EMBL/GenBank/DDBJ whole genome shotgun (WGS) entry which is preliminary data.</text>
</comment>
<evidence type="ECO:0000313" key="11">
    <source>
        <dbReference type="Proteomes" id="UP001164286"/>
    </source>
</evidence>
<accession>A0AA38H723</accession>
<evidence type="ECO:0000256" key="8">
    <source>
        <dbReference type="SAM" id="Phobius"/>
    </source>
</evidence>
<evidence type="ECO:0000256" key="2">
    <source>
        <dbReference type="ARBA" id="ARBA00008335"/>
    </source>
</evidence>
<evidence type="ECO:0000256" key="6">
    <source>
        <dbReference type="ARBA" id="ARBA00023136"/>
    </source>
</evidence>
<dbReference type="GO" id="GO:0022857">
    <property type="term" value="F:transmembrane transporter activity"/>
    <property type="evidence" value="ECO:0007669"/>
    <property type="project" value="InterPro"/>
</dbReference>
<feature type="compositionally biased region" description="Basic and acidic residues" evidence="7">
    <location>
        <begin position="1"/>
        <end position="11"/>
    </location>
</feature>
<keyword evidence="5 8" id="KW-1133">Transmembrane helix</keyword>
<dbReference type="SUPFAM" id="SSF103473">
    <property type="entry name" value="MFS general substrate transporter"/>
    <property type="match status" value="1"/>
</dbReference>
<dbReference type="GO" id="GO:0016020">
    <property type="term" value="C:membrane"/>
    <property type="evidence" value="ECO:0007669"/>
    <property type="project" value="UniProtKB-SubCell"/>
</dbReference>
<keyword evidence="6 8" id="KW-0472">Membrane</keyword>
<feature type="transmembrane region" description="Helical" evidence="8">
    <location>
        <begin position="512"/>
        <end position="531"/>
    </location>
</feature>